<name>A0ABV7LFU1_9HYPH</name>
<comment type="function">
    <text evidence="3">Required for maturation of urease via the functional incorporation of the urease nickel metallocenter.</text>
</comment>
<evidence type="ECO:0000256" key="1">
    <source>
        <dbReference type="ARBA" id="ARBA00022988"/>
    </source>
</evidence>
<comment type="subcellular location">
    <subcellularLocation>
        <location evidence="3">Cytoplasm</location>
    </subcellularLocation>
</comment>
<accession>A0ABV7LFU1</accession>
<protein>
    <recommendedName>
        <fullName evidence="3">Urease accessory protein UreF</fullName>
    </recommendedName>
</protein>
<keyword evidence="3" id="KW-0963">Cytoplasm</keyword>
<evidence type="ECO:0000313" key="4">
    <source>
        <dbReference type="EMBL" id="MFC3266721.1"/>
    </source>
</evidence>
<keyword evidence="5" id="KW-1185">Reference proteome</keyword>
<dbReference type="InterPro" id="IPR038277">
    <property type="entry name" value="UreF_sf"/>
</dbReference>
<keyword evidence="2 3" id="KW-0143">Chaperone</keyword>
<dbReference type="EMBL" id="JBHRUV010000052">
    <property type="protein sequence ID" value="MFC3266721.1"/>
    <property type="molecule type" value="Genomic_DNA"/>
</dbReference>
<reference evidence="5" key="1">
    <citation type="journal article" date="2019" name="Int. J. Syst. Evol. Microbiol.">
        <title>The Global Catalogue of Microorganisms (GCM) 10K type strain sequencing project: providing services to taxonomists for standard genome sequencing and annotation.</title>
        <authorList>
            <consortium name="The Broad Institute Genomics Platform"/>
            <consortium name="The Broad Institute Genome Sequencing Center for Infectious Disease"/>
            <person name="Wu L."/>
            <person name="Ma J."/>
        </authorList>
    </citation>
    <scope>NUCLEOTIDE SEQUENCE [LARGE SCALE GENOMIC DNA]</scope>
    <source>
        <strain evidence="5">CCM 7941</strain>
    </source>
</reference>
<comment type="subunit">
    <text evidence="3">UreD, UreF and UreG form a complex that acts as a GTP-hydrolysis-dependent molecular chaperone, activating the urease apoprotein by helping to assemble the nickel containing metallocenter of UreC. The UreE protein probably delivers the nickel.</text>
</comment>
<proteinExistence type="inferred from homology"/>
<dbReference type="Pfam" id="PF01730">
    <property type="entry name" value="UreF"/>
    <property type="match status" value="1"/>
</dbReference>
<comment type="caution">
    <text evidence="4">The sequence shown here is derived from an EMBL/GenBank/DDBJ whole genome shotgun (WGS) entry which is preliminary data.</text>
</comment>
<evidence type="ECO:0000256" key="3">
    <source>
        <dbReference type="HAMAP-Rule" id="MF_01385"/>
    </source>
</evidence>
<dbReference type="Proteomes" id="UP001595536">
    <property type="component" value="Unassembled WGS sequence"/>
</dbReference>
<keyword evidence="1 3" id="KW-0996">Nickel insertion</keyword>
<dbReference type="PANTHER" id="PTHR33620">
    <property type="entry name" value="UREASE ACCESSORY PROTEIN F"/>
    <property type="match status" value="1"/>
</dbReference>
<organism evidence="4 5">
    <name type="scientific">Camelimonas abortus</name>
    <dbReference type="NCBI Taxonomy" id="1017184"/>
    <lineage>
        <taxon>Bacteria</taxon>
        <taxon>Pseudomonadati</taxon>
        <taxon>Pseudomonadota</taxon>
        <taxon>Alphaproteobacteria</taxon>
        <taxon>Hyphomicrobiales</taxon>
        <taxon>Chelatococcaceae</taxon>
        <taxon>Camelimonas</taxon>
    </lineage>
</organism>
<sequence>MTSATGMARRTATTMIPGRRTMRTRVNPTGWPMARVAPVSHAMGLRAAAGAGSGGGGGNPFRPPAAGNGGDRLLALLQLASASFPTGAFTQSYGFETWINDGVVADAATAEARCRDWLRFNVATCDAVAMVHAHRAAGAGDVAQLRLLDGMCTALKLGREARAASTMTGRALVAAVRDVFGLEGARLYGEMVDRDGCPGNHAVVYGVAAAGLGLGEGEATTTFLWSALASLVAICQRLTPFGQVEAQRIIARAGDLIDACADIARTRPLHGMSAAFAALDVAGMRHERMPSRLCIS</sequence>
<dbReference type="Gene3D" id="1.10.4190.10">
    <property type="entry name" value="Urease accessory protein UreF"/>
    <property type="match status" value="1"/>
</dbReference>
<evidence type="ECO:0000313" key="5">
    <source>
        <dbReference type="Proteomes" id="UP001595536"/>
    </source>
</evidence>
<comment type="similarity">
    <text evidence="3">Belongs to the UreF family.</text>
</comment>
<gene>
    <name evidence="3" type="primary">ureF</name>
    <name evidence="4" type="ORF">ACFOEX_10195</name>
</gene>
<dbReference type="InterPro" id="IPR002639">
    <property type="entry name" value="UreF"/>
</dbReference>
<evidence type="ECO:0000256" key="2">
    <source>
        <dbReference type="ARBA" id="ARBA00023186"/>
    </source>
</evidence>
<dbReference type="RefSeq" id="WP_376828927.1">
    <property type="nucleotide sequence ID" value="NZ_JBHLWR010000004.1"/>
</dbReference>
<dbReference type="PANTHER" id="PTHR33620:SF1">
    <property type="entry name" value="UREASE ACCESSORY PROTEIN F"/>
    <property type="match status" value="1"/>
</dbReference>
<dbReference type="HAMAP" id="MF_01385">
    <property type="entry name" value="UreF"/>
    <property type="match status" value="1"/>
</dbReference>